<evidence type="ECO:0000313" key="2">
    <source>
        <dbReference type="EMBL" id="TXL65361.1"/>
    </source>
</evidence>
<evidence type="ECO:0008006" key="4">
    <source>
        <dbReference type="Google" id="ProtNLM"/>
    </source>
</evidence>
<keyword evidence="1" id="KW-0732">Signal</keyword>
<feature type="chain" id="PRO_5023101687" description="Lipoprotein" evidence="1">
    <location>
        <begin position="24"/>
        <end position="192"/>
    </location>
</feature>
<dbReference type="RefSeq" id="WP_147704556.1">
    <property type="nucleotide sequence ID" value="NZ_VDUY01000004.1"/>
</dbReference>
<keyword evidence="3" id="KW-1185">Reference proteome</keyword>
<feature type="signal peptide" evidence="1">
    <location>
        <begin position="1"/>
        <end position="23"/>
    </location>
</feature>
<proteinExistence type="predicted"/>
<dbReference type="Gene3D" id="3.40.1000.10">
    <property type="entry name" value="Mog1/PsbP, alpha/beta/alpha sandwich"/>
    <property type="match status" value="1"/>
</dbReference>
<dbReference type="Proteomes" id="UP000321548">
    <property type="component" value="Unassembled WGS sequence"/>
</dbReference>
<evidence type="ECO:0000256" key="1">
    <source>
        <dbReference type="SAM" id="SignalP"/>
    </source>
</evidence>
<evidence type="ECO:0000313" key="3">
    <source>
        <dbReference type="Proteomes" id="UP000321548"/>
    </source>
</evidence>
<comment type="caution">
    <text evidence="2">The sequence shown here is derived from an EMBL/GenBank/DDBJ whole genome shotgun (WGS) entry which is preliminary data.</text>
</comment>
<name>A0A5C8NVX0_9BURK</name>
<accession>A0A5C8NVX0</accession>
<dbReference type="AlphaFoldDB" id="A0A5C8NVX0"/>
<protein>
    <recommendedName>
        <fullName evidence="4">Lipoprotein</fullName>
    </recommendedName>
</protein>
<dbReference type="EMBL" id="VDUY01000004">
    <property type="protein sequence ID" value="TXL65361.1"/>
    <property type="molecule type" value="Genomic_DNA"/>
</dbReference>
<organism evidence="2 3">
    <name type="scientific">Zeimonas arvi</name>
    <dbReference type="NCBI Taxonomy" id="2498847"/>
    <lineage>
        <taxon>Bacteria</taxon>
        <taxon>Pseudomonadati</taxon>
        <taxon>Pseudomonadota</taxon>
        <taxon>Betaproteobacteria</taxon>
        <taxon>Burkholderiales</taxon>
        <taxon>Burkholderiaceae</taxon>
        <taxon>Zeimonas</taxon>
    </lineage>
</organism>
<reference evidence="2 3" key="1">
    <citation type="submission" date="2019-06" db="EMBL/GenBank/DDBJ databases">
        <title>Quisquiliibacterium sp. nov., isolated from a maize field.</title>
        <authorList>
            <person name="Lin S.-Y."/>
            <person name="Tsai C.-F."/>
            <person name="Young C.-C."/>
        </authorList>
    </citation>
    <scope>NUCLEOTIDE SEQUENCE [LARGE SCALE GENOMIC DNA]</scope>
    <source>
        <strain evidence="2 3">CC-CFT501</strain>
    </source>
</reference>
<sequence length="192" mass="21187">MKGVLARLAVAAFAVLAGGCATAPQWERYQATAGIESPEKGFTLQAPAGWRRSPVESGDRIVLTMDGFGIQQLVLSRFDVDKAFPLTKAKPAKDVSPRELGELMLAELRASEKDSRIELKSSGETRIDGRPAFRLHLTERTARGAQYERIVAAVRGETKMFWTSCTALARYYFERARPVCEQTIATVRLAPL</sequence>
<gene>
    <name evidence="2" type="ORF">FHP08_11275</name>
</gene>
<dbReference type="PROSITE" id="PS51257">
    <property type="entry name" value="PROKAR_LIPOPROTEIN"/>
    <property type="match status" value="1"/>
</dbReference>